<dbReference type="STRING" id="1502745.SAMN02799620_02791"/>
<feature type="transmembrane region" description="Helical" evidence="1">
    <location>
        <begin position="104"/>
        <end position="126"/>
    </location>
</feature>
<dbReference type="AlphaFoldDB" id="A0A1G4WBM6"/>
<proteinExistence type="predicted"/>
<keyword evidence="1" id="KW-0472">Membrane</keyword>
<protein>
    <recommendedName>
        <fullName evidence="4">Integral membrane protein</fullName>
    </recommendedName>
</protein>
<feature type="transmembrane region" description="Helical" evidence="1">
    <location>
        <begin position="170"/>
        <end position="196"/>
    </location>
</feature>
<evidence type="ECO:0000313" key="2">
    <source>
        <dbReference type="EMBL" id="SCX19965.1"/>
    </source>
</evidence>
<reference evidence="3" key="1">
    <citation type="submission" date="2016-10" db="EMBL/GenBank/DDBJ databases">
        <authorList>
            <person name="Varghese N."/>
            <person name="Submissions S."/>
        </authorList>
    </citation>
    <scope>NUCLEOTIDE SEQUENCE [LARGE SCALE GENOMIC DNA]</scope>
    <source>
        <strain evidence="3">UNC267MFSha1.1M11</strain>
    </source>
</reference>
<dbReference type="RefSeq" id="WP_090357738.1">
    <property type="nucleotide sequence ID" value="NZ_FMUB01000005.1"/>
</dbReference>
<keyword evidence="1" id="KW-0812">Transmembrane</keyword>
<evidence type="ECO:0008006" key="4">
    <source>
        <dbReference type="Google" id="ProtNLM"/>
    </source>
</evidence>
<sequence>MTEAGLDLVEAHTWFLRRGLPTVLRPGVLARHLWQRSAPAVAVLAVFLANSMAVVALTHKHTITIDGRPSRNEWFILVLLVLVLPVAATVGWRVSRIATLRGRTIAAVVSLLVCLVGSIVGGPSPYMVPNLLVTAAVIAVILALTATGIGSILGLALSAMMRNLAQIGGLLARALPVILLTVLVFFNTYVWLMAAYVPRPRMWLALGFLGAIAVAFITTATIERVRPILLSPARPPKVDGALLGTPFHGLPAPDQRVRLSRLERVNVVFVLVISQVLQVLAVSVVTVIVFGVLGLILLTPKLLSEWTRNGAADGVILGMTLPIPQALIQTSMFLGALTFMYIAARAAGDSDYRTQFLDPLIDDLTLTLDARDRYRLRTRPPKDR</sequence>
<feature type="transmembrane region" description="Helical" evidence="1">
    <location>
        <begin position="40"/>
        <end position="59"/>
    </location>
</feature>
<dbReference type="EMBL" id="FMUB01000005">
    <property type="protein sequence ID" value="SCX19965.1"/>
    <property type="molecule type" value="Genomic_DNA"/>
</dbReference>
<organism evidence="2 3">
    <name type="scientific">Mycolicibacterium fluoranthenivorans</name>
    <dbReference type="NCBI Taxonomy" id="258505"/>
    <lineage>
        <taxon>Bacteria</taxon>
        <taxon>Bacillati</taxon>
        <taxon>Actinomycetota</taxon>
        <taxon>Actinomycetes</taxon>
        <taxon>Mycobacteriales</taxon>
        <taxon>Mycobacteriaceae</taxon>
        <taxon>Mycolicibacterium</taxon>
    </lineage>
</organism>
<dbReference type="Proteomes" id="UP000199707">
    <property type="component" value="Unassembled WGS sequence"/>
</dbReference>
<feature type="transmembrane region" description="Helical" evidence="1">
    <location>
        <begin position="326"/>
        <end position="344"/>
    </location>
</feature>
<gene>
    <name evidence="2" type="ORF">SAMN02799620_02791</name>
</gene>
<feature type="transmembrane region" description="Helical" evidence="1">
    <location>
        <begin position="132"/>
        <end position="158"/>
    </location>
</feature>
<feature type="transmembrane region" description="Helical" evidence="1">
    <location>
        <begin position="74"/>
        <end position="92"/>
    </location>
</feature>
<feature type="transmembrane region" description="Helical" evidence="1">
    <location>
        <begin position="265"/>
        <end position="298"/>
    </location>
</feature>
<feature type="transmembrane region" description="Helical" evidence="1">
    <location>
        <begin position="202"/>
        <end position="222"/>
    </location>
</feature>
<keyword evidence="1" id="KW-1133">Transmembrane helix</keyword>
<accession>A0A1G4WBM6</accession>
<name>A0A1G4WBM6_9MYCO</name>
<evidence type="ECO:0000256" key="1">
    <source>
        <dbReference type="SAM" id="Phobius"/>
    </source>
</evidence>
<evidence type="ECO:0000313" key="3">
    <source>
        <dbReference type="Proteomes" id="UP000199707"/>
    </source>
</evidence>